<dbReference type="Pfam" id="PF03702">
    <property type="entry name" value="AnmK"/>
    <property type="match status" value="1"/>
</dbReference>
<reference evidence="2 3" key="1">
    <citation type="submission" date="2020-07" db="EMBL/GenBank/DDBJ databases">
        <title>Huge and variable diversity of episymbiotic CPR bacteria and DPANN archaea in groundwater ecosystems.</title>
        <authorList>
            <person name="He C.Y."/>
            <person name="Keren R."/>
            <person name="Whittaker M."/>
            <person name="Farag I.F."/>
            <person name="Doudna J."/>
            <person name="Cate J.H.D."/>
            <person name="Banfield J.F."/>
        </authorList>
    </citation>
    <scope>NUCLEOTIDE SEQUENCE [LARGE SCALE GENOMIC DNA]</scope>
    <source>
        <strain evidence="2">NC_groundwater_70_Ag_B-0.1um_54_66</strain>
    </source>
</reference>
<keyword evidence="1 2" id="KW-0418">Kinase</keyword>
<dbReference type="InterPro" id="IPR005338">
    <property type="entry name" value="Anhydro_N_Ac-Mur_kinase"/>
</dbReference>
<dbReference type="UniPathway" id="UPA00343"/>
<keyword evidence="1" id="KW-0547">Nucleotide-binding</keyword>
<dbReference type="GO" id="GO:0097175">
    <property type="term" value="P:1,6-anhydro-N-acetyl-beta-muramic acid catabolic process"/>
    <property type="evidence" value="ECO:0007669"/>
    <property type="project" value="UniProtKB-UniRule"/>
</dbReference>
<dbReference type="Gene3D" id="3.30.420.40">
    <property type="match status" value="2"/>
</dbReference>
<dbReference type="AlphaFoldDB" id="A0A7T5R3H7"/>
<keyword evidence="1" id="KW-0119">Carbohydrate metabolism</keyword>
<dbReference type="HAMAP" id="MF_01270">
    <property type="entry name" value="AnhMurNAc_kinase"/>
    <property type="match status" value="1"/>
</dbReference>
<accession>A0A7T5R3H7</accession>
<dbReference type="PANTHER" id="PTHR30605:SF0">
    <property type="entry name" value="ANHYDRO-N-ACETYLMURAMIC ACID KINASE"/>
    <property type="match status" value="1"/>
</dbReference>
<dbReference type="NCBIfam" id="NF007141">
    <property type="entry name" value="PRK09585.1-5"/>
    <property type="match status" value="1"/>
</dbReference>
<comment type="catalytic activity">
    <reaction evidence="1">
        <text>1,6-anhydro-N-acetyl-beta-muramate + ATP + H2O = N-acetyl-D-muramate 6-phosphate + ADP + H(+)</text>
        <dbReference type="Rhea" id="RHEA:24952"/>
        <dbReference type="ChEBI" id="CHEBI:15377"/>
        <dbReference type="ChEBI" id="CHEBI:15378"/>
        <dbReference type="ChEBI" id="CHEBI:30616"/>
        <dbReference type="ChEBI" id="CHEBI:58690"/>
        <dbReference type="ChEBI" id="CHEBI:58722"/>
        <dbReference type="ChEBI" id="CHEBI:456216"/>
        <dbReference type="EC" id="2.7.1.170"/>
    </reaction>
</comment>
<comment type="pathway">
    <text evidence="1">Amino-sugar metabolism; 1,6-anhydro-N-acetylmuramate degradation.</text>
</comment>
<dbReference type="UniPathway" id="UPA00544"/>
<keyword evidence="1" id="KW-0067">ATP-binding</keyword>
<dbReference type="GO" id="GO:0009254">
    <property type="term" value="P:peptidoglycan turnover"/>
    <property type="evidence" value="ECO:0007669"/>
    <property type="project" value="UniProtKB-UniRule"/>
</dbReference>
<dbReference type="GO" id="GO:0016301">
    <property type="term" value="F:kinase activity"/>
    <property type="evidence" value="ECO:0007669"/>
    <property type="project" value="UniProtKB-KW"/>
</dbReference>
<dbReference type="GO" id="GO:0005524">
    <property type="term" value="F:ATP binding"/>
    <property type="evidence" value="ECO:0007669"/>
    <property type="project" value="UniProtKB-UniRule"/>
</dbReference>
<dbReference type="PANTHER" id="PTHR30605">
    <property type="entry name" value="ANHYDRO-N-ACETYLMURAMIC ACID KINASE"/>
    <property type="match status" value="1"/>
</dbReference>
<name>A0A7T5R3H7_9BACT</name>
<dbReference type="SUPFAM" id="SSF53067">
    <property type="entry name" value="Actin-like ATPase domain"/>
    <property type="match status" value="1"/>
</dbReference>
<dbReference type="EC" id="2.7.1.170" evidence="1"/>
<dbReference type="GO" id="GO:0016773">
    <property type="term" value="F:phosphotransferase activity, alcohol group as acceptor"/>
    <property type="evidence" value="ECO:0007669"/>
    <property type="project" value="UniProtKB-UniRule"/>
</dbReference>
<dbReference type="EMBL" id="CP066681">
    <property type="protein sequence ID" value="QQG36883.1"/>
    <property type="molecule type" value="Genomic_DNA"/>
</dbReference>
<evidence type="ECO:0000313" key="2">
    <source>
        <dbReference type="EMBL" id="QQG36883.1"/>
    </source>
</evidence>
<dbReference type="Proteomes" id="UP000595362">
    <property type="component" value="Chromosome"/>
</dbReference>
<feature type="binding site" evidence="1">
    <location>
        <begin position="19"/>
        <end position="26"/>
    </location>
    <ligand>
        <name>ATP</name>
        <dbReference type="ChEBI" id="CHEBI:30616"/>
    </ligand>
</feature>
<keyword evidence="1 2" id="KW-0808">Transferase</keyword>
<organism evidence="2 3">
    <name type="scientific">Micavibrio aeruginosavorus</name>
    <dbReference type="NCBI Taxonomy" id="349221"/>
    <lineage>
        <taxon>Bacteria</taxon>
        <taxon>Pseudomonadati</taxon>
        <taxon>Bdellovibrionota</taxon>
        <taxon>Bdellovibrionia</taxon>
        <taxon>Bdellovibrionales</taxon>
        <taxon>Pseudobdellovibrionaceae</taxon>
        <taxon>Micavibrio</taxon>
    </lineage>
</organism>
<comment type="similarity">
    <text evidence="1">Belongs to the anhydro-N-acetylmuramic acid kinase family.</text>
</comment>
<gene>
    <name evidence="1" type="primary">anmK</name>
    <name evidence="2" type="ORF">HYS17_03675</name>
</gene>
<dbReference type="GO" id="GO:0006040">
    <property type="term" value="P:amino sugar metabolic process"/>
    <property type="evidence" value="ECO:0007669"/>
    <property type="project" value="InterPro"/>
</dbReference>
<comment type="pathway">
    <text evidence="1">Cell wall biogenesis; peptidoglycan recycling.</text>
</comment>
<comment type="function">
    <text evidence="1">Catalyzes the specific phosphorylation of 1,6-anhydro-N-acetylmuramic acid (anhMurNAc) with the simultaneous cleavage of the 1,6-anhydro ring, generating MurNAc-6-P. Is required for the utilization of anhMurNAc either imported from the medium or derived from its own cell wall murein, and thus plays a role in cell wall recycling.</text>
</comment>
<evidence type="ECO:0000256" key="1">
    <source>
        <dbReference type="HAMAP-Rule" id="MF_01270"/>
    </source>
</evidence>
<sequence>MQKPSVNHKIHTAIGLMSGTSLDGIDAALIRTDGADFVEPLAFLTLPYEPAVRDSLRACLGLSSDPDGRVGRAEALMTDAHAQAVKTLLALAHVRADQVDLIGFHGQTIFHDPDNGFTWQIGDGAKLAQDTGIAVVNDFRSNDVKAGGQGAPLIPVYHAALASRLPKPVAILNIGGVANVTFIDDQNHVLAFDTGPGNALINDWVRARTGEEFDKGGAYARAGQIDGAALSRLLQNPFFAAKPPKSLDRDAWNTAFLQGFSLEDGAATLSAFTVQAVAQAVSHMPQNPKAWYVTGGGRLNLAIMEGLRSALKAPVYDVDTLQWDGDALEAQGFAYLAVRSRLQLPLSFPSTTAVPKPMTGGRFWALP</sequence>
<proteinExistence type="inferred from homology"/>
<evidence type="ECO:0000313" key="3">
    <source>
        <dbReference type="Proteomes" id="UP000595362"/>
    </source>
</evidence>
<protein>
    <recommendedName>
        <fullName evidence="1">Anhydro-N-acetylmuramic acid kinase</fullName>
        <ecNumber evidence="1">2.7.1.170</ecNumber>
    </recommendedName>
    <alternativeName>
        <fullName evidence="1">AnhMurNAc kinase</fullName>
    </alternativeName>
</protein>
<dbReference type="InterPro" id="IPR043129">
    <property type="entry name" value="ATPase_NBD"/>
</dbReference>